<evidence type="ECO:0000256" key="1">
    <source>
        <dbReference type="ARBA" id="ARBA00000966"/>
    </source>
</evidence>
<dbReference type="PANTHER" id="PTHR33753">
    <property type="entry name" value="1,4-BETA-D-GLUCAN CELLOBIOHYDROLASE B"/>
    <property type="match status" value="1"/>
</dbReference>
<evidence type="ECO:0000256" key="7">
    <source>
        <dbReference type="ARBA" id="ARBA00023277"/>
    </source>
</evidence>
<comment type="catalytic activity">
    <reaction evidence="1">
        <text>Endohydrolysis of (1-&gt;4)-beta-D-glucosidic linkages in cellulose, lichenin and cereal beta-D-glucans.</text>
        <dbReference type="EC" id="3.2.1.4"/>
    </reaction>
</comment>
<evidence type="ECO:0000256" key="4">
    <source>
        <dbReference type="ARBA" id="ARBA00022801"/>
    </source>
</evidence>
<dbReference type="AlphaFoldDB" id="A4UWX5"/>
<dbReference type="CAZy" id="GH7">
    <property type="family name" value="Glycoside Hydrolase Family 7"/>
</dbReference>
<dbReference type="GO" id="GO:0008810">
    <property type="term" value="F:cellulase activity"/>
    <property type="evidence" value="ECO:0007669"/>
    <property type="project" value="UniProtKB-EC"/>
</dbReference>
<dbReference type="Pfam" id="PF00840">
    <property type="entry name" value="Glyco_hydro_7"/>
    <property type="match status" value="2"/>
</dbReference>
<dbReference type="InterPro" id="IPR001722">
    <property type="entry name" value="Glyco_hydro_7"/>
</dbReference>
<evidence type="ECO:0000256" key="6">
    <source>
        <dbReference type="ARBA" id="ARBA00023180"/>
    </source>
</evidence>
<dbReference type="InterPro" id="IPR013320">
    <property type="entry name" value="ConA-like_dom_sf"/>
</dbReference>
<keyword evidence="9" id="KW-0624">Polysaccharide degradation</keyword>
<reference evidence="10" key="1">
    <citation type="journal article" date="2010" name="PLoS ONE">
        <title>Phylogenetic analysis of cellulolytic enzyme genes from representative lineages of termites and a related cockroach.</title>
        <authorList>
            <person name="Todaka N."/>
            <person name="Inoue T."/>
            <person name="Saita K."/>
            <person name="Ohkuma M."/>
            <person name="Nalepa C.A."/>
            <person name="Lenz M."/>
            <person name="Kudo T."/>
            <person name="Moriya S."/>
        </authorList>
    </citation>
    <scope>NUCLEOTIDE SEQUENCE</scope>
</reference>
<protein>
    <recommendedName>
        <fullName evidence="3">cellulase</fullName>
        <ecNumber evidence="3">3.2.1.4</ecNumber>
    </recommendedName>
</protein>
<sequence length="328" mass="35560">MLSLLLSISLAAEAHPKLSWQTCTREGCKTVNGYLVHDRHIGNVWDRERHGDLDYAKDIGVTTSGSTLQQKLVSQASAANNGANVIGSRLYLVDSADQKYELFKLVGKEFTYTVDMSEIPCGVNAALYTVEMQAAGKAPGGVQYGYGYCDANCVDGSCCAEFDIQEASSKAMVFTSHVCEKIDGGCDSSGCGYNPYRDSKDHAFWGTTIDVTKPVTVVTQFIGTAGTMTEVRRLYVQGGKVIKAAQSLSDTFCHYSATDVHNMAHMGASFQRGHVIVFSLWDGNGMSWMDGGNAGPCTSYDVATIEKTRPNLKVTWSNVKFGDIDSTY</sequence>
<evidence type="ECO:0000256" key="3">
    <source>
        <dbReference type="ARBA" id="ARBA00012601"/>
    </source>
</evidence>
<dbReference type="EMBL" id="AB274626">
    <property type="protein sequence ID" value="BAF57385.1"/>
    <property type="molecule type" value="mRNA"/>
</dbReference>
<keyword evidence="7" id="KW-0119">Carbohydrate metabolism</keyword>
<evidence type="ECO:0000256" key="9">
    <source>
        <dbReference type="ARBA" id="ARBA00023326"/>
    </source>
</evidence>
<evidence type="ECO:0000313" key="10">
    <source>
        <dbReference type="EMBL" id="BAF57385.1"/>
    </source>
</evidence>
<accession>A4UWX5</accession>
<keyword evidence="6" id="KW-0325">Glycoprotein</keyword>
<proteinExistence type="evidence at transcript level"/>
<dbReference type="PRINTS" id="PR00734">
    <property type="entry name" value="GLHYDRLASE7"/>
</dbReference>
<evidence type="ECO:0000256" key="8">
    <source>
        <dbReference type="ARBA" id="ARBA00023295"/>
    </source>
</evidence>
<dbReference type="PANTHER" id="PTHR33753:SF1">
    <property type="entry name" value="ENDO-BETA-1,4-GLUCANASE CELB"/>
    <property type="match status" value="1"/>
</dbReference>
<dbReference type="InterPro" id="IPR037019">
    <property type="entry name" value="Glyco_hydro_7_sf"/>
</dbReference>
<evidence type="ECO:0000256" key="2">
    <source>
        <dbReference type="ARBA" id="ARBA00006044"/>
    </source>
</evidence>
<dbReference type="EC" id="3.2.1.4" evidence="3"/>
<dbReference type="SUPFAM" id="SSF49899">
    <property type="entry name" value="Concanavalin A-like lectins/glucanases"/>
    <property type="match status" value="1"/>
</dbReference>
<keyword evidence="8" id="KW-0326">Glycosidase</keyword>
<keyword evidence="4 10" id="KW-0378">Hydrolase</keyword>
<dbReference type="GO" id="GO:0030245">
    <property type="term" value="P:cellulose catabolic process"/>
    <property type="evidence" value="ECO:0007669"/>
    <property type="project" value="UniProtKB-KW"/>
</dbReference>
<comment type="similarity">
    <text evidence="2">Belongs to the glycosyl hydrolase 7 (cellulase C) family.</text>
</comment>
<name>A4UWX5_9EUKA</name>
<keyword evidence="5" id="KW-0136">Cellulose degradation</keyword>
<dbReference type="Gene3D" id="2.70.100.10">
    <property type="entry name" value="Glycoside hydrolase, family 7, domain"/>
    <property type="match status" value="1"/>
</dbReference>
<evidence type="ECO:0000256" key="5">
    <source>
        <dbReference type="ARBA" id="ARBA00023001"/>
    </source>
</evidence>
<organism evidence="10">
    <name type="scientific">uncultured symbiotic protist of Neotermes koshunensis</name>
    <dbReference type="NCBI Taxonomy" id="403660"/>
    <lineage>
        <taxon>Eukaryota</taxon>
        <taxon>environmental samples</taxon>
    </lineage>
</organism>